<protein>
    <submittedName>
        <fullName evidence="2">Uncharacterized protein</fullName>
    </submittedName>
</protein>
<sequence>MCVVSSFIFRKEKYRYKIGYSSKRAKSSRYSWDVAQSFSLVIITGINCLYQVVGIRFPQVGSYGGVVLVNGVAVALAIGFTELLLKRQETKKL</sequence>
<gene>
    <name evidence="2" type="ORF">CBF31_00975</name>
</gene>
<keyword evidence="3" id="KW-1185">Reference proteome</keyword>
<evidence type="ECO:0000256" key="1">
    <source>
        <dbReference type="SAM" id="Phobius"/>
    </source>
</evidence>
<keyword evidence="1" id="KW-0812">Transmembrane</keyword>
<reference evidence="2 3" key="1">
    <citation type="submission" date="2017-05" db="EMBL/GenBank/DDBJ databases">
        <title>Vagococcus spp. assemblies.</title>
        <authorList>
            <person name="Gulvik C.A."/>
        </authorList>
    </citation>
    <scope>NUCLEOTIDE SEQUENCE [LARGE SCALE GENOMIC DNA]</scope>
    <source>
        <strain evidence="2 3">CCUG 41755</strain>
    </source>
</reference>
<keyword evidence="1" id="KW-0472">Membrane</keyword>
<proteinExistence type="predicted"/>
<evidence type="ECO:0000313" key="2">
    <source>
        <dbReference type="EMBL" id="RSU04621.1"/>
    </source>
</evidence>
<organism evidence="2 3">
    <name type="scientific">Vagococcus fessus</name>
    <dbReference type="NCBI Taxonomy" id="120370"/>
    <lineage>
        <taxon>Bacteria</taxon>
        <taxon>Bacillati</taxon>
        <taxon>Bacillota</taxon>
        <taxon>Bacilli</taxon>
        <taxon>Lactobacillales</taxon>
        <taxon>Enterococcaceae</taxon>
        <taxon>Vagococcus</taxon>
    </lineage>
</organism>
<dbReference type="Proteomes" id="UP000287101">
    <property type="component" value="Unassembled WGS sequence"/>
</dbReference>
<name>A0A430ABR1_9ENTE</name>
<keyword evidence="1" id="KW-1133">Transmembrane helix</keyword>
<accession>A0A430ABR1</accession>
<feature type="transmembrane region" description="Helical" evidence="1">
    <location>
        <begin position="65"/>
        <end position="85"/>
    </location>
</feature>
<dbReference type="EMBL" id="NGJY01000001">
    <property type="protein sequence ID" value="RSU04621.1"/>
    <property type="molecule type" value="Genomic_DNA"/>
</dbReference>
<feature type="transmembrane region" description="Helical" evidence="1">
    <location>
        <begin position="30"/>
        <end position="53"/>
    </location>
</feature>
<comment type="caution">
    <text evidence="2">The sequence shown here is derived from an EMBL/GenBank/DDBJ whole genome shotgun (WGS) entry which is preliminary data.</text>
</comment>
<dbReference type="AlphaFoldDB" id="A0A430ABR1"/>
<evidence type="ECO:0000313" key="3">
    <source>
        <dbReference type="Proteomes" id="UP000287101"/>
    </source>
</evidence>